<dbReference type="InterPro" id="IPR000571">
    <property type="entry name" value="Znf_CCCH"/>
</dbReference>
<feature type="compositionally biased region" description="Basic residues" evidence="5">
    <location>
        <begin position="665"/>
        <end position="675"/>
    </location>
</feature>
<feature type="compositionally biased region" description="Basic and acidic residues" evidence="5">
    <location>
        <begin position="996"/>
        <end position="1012"/>
    </location>
</feature>
<feature type="compositionally biased region" description="Low complexity" evidence="5">
    <location>
        <begin position="970"/>
        <end position="992"/>
    </location>
</feature>
<reference evidence="7" key="1">
    <citation type="journal article" date="2020" name="Stud. Mycol.">
        <title>101 Dothideomycetes genomes: a test case for predicting lifestyles and emergence of pathogens.</title>
        <authorList>
            <person name="Haridas S."/>
            <person name="Albert R."/>
            <person name="Binder M."/>
            <person name="Bloem J."/>
            <person name="Labutti K."/>
            <person name="Salamov A."/>
            <person name="Andreopoulos B."/>
            <person name="Baker S."/>
            <person name="Barry K."/>
            <person name="Bills G."/>
            <person name="Bluhm B."/>
            <person name="Cannon C."/>
            <person name="Castanera R."/>
            <person name="Culley D."/>
            <person name="Daum C."/>
            <person name="Ezra D."/>
            <person name="Gonzalez J."/>
            <person name="Henrissat B."/>
            <person name="Kuo A."/>
            <person name="Liang C."/>
            <person name="Lipzen A."/>
            <person name="Lutzoni F."/>
            <person name="Magnuson J."/>
            <person name="Mondo S."/>
            <person name="Nolan M."/>
            <person name="Ohm R."/>
            <person name="Pangilinan J."/>
            <person name="Park H.-J."/>
            <person name="Ramirez L."/>
            <person name="Alfaro M."/>
            <person name="Sun H."/>
            <person name="Tritt A."/>
            <person name="Yoshinaga Y."/>
            <person name="Zwiers L.-H."/>
            <person name="Turgeon B."/>
            <person name="Goodwin S."/>
            <person name="Spatafora J."/>
            <person name="Crous P."/>
            <person name="Grigoriev I."/>
        </authorList>
    </citation>
    <scope>NUCLEOTIDE SEQUENCE</scope>
    <source>
        <strain evidence="7">ATCC 74209</strain>
    </source>
</reference>
<keyword evidence="2 4" id="KW-0863">Zinc-finger</keyword>
<sequence>MAAQGHVPNGQNIYTDPNYNHLFPGGVEAYGHAQWSVDPNLHPRPHSVDQTGSSVQPSWQTTYNHHPTSGHQYGQFTQAPHQSPYPFAQYAYQQRPTSAIDPVFVQGQPSLRQPYQVQGQNIHQQQPHAQQQQAGTVAPQVLQQNKFPTLSIPKTTTEQFGGPKPTSIWTQQVQKNPSYILPKSKQSGIFHVIDTNLLVKATNSKPLTKFVTISTEALNLPLNRTSLPTYNKRQSLNDLKKLAVGNRKLLAKVSKKSSSHASRVIAANKNRSASVGSPPSLKQESESESETESSDNDSDYTTDDDEPVETSPLPASRPDEPISAVRYDVIKCLWYPKRSPVPTDQIREGLKQFWEVVKTIQDRWRADSKAVTDAEAAHKMSELPLLKSRVQSQRDLLQAVLETALSHGHPDIIHNLGQVRAFLYALYLFLANRLKAQDYDGALTSLIFEILSHCGATLTNEALEATKLNKALNLFQKKANEKNKALIKSIIESAAAGSQKPKAESPAPQAKAEEPKDNKRKAEQPVDAVKKMKVAATNSAPLKTASGAVASKTAISSAAGQKRPGDKPSLTVVKPKVVNKPSGLFASLNAAGKKASPAPSAKPAAKPSTQAKPAAPKRPTPVAAPAPSMGFADVMKSIGMANKEPVVKPKPEKQLPPETPEEKAKRLRKESRRHLRVSFKPDSDLVAIKYFHHDPEEELGHDANMVRDAGDIGGEGRMFKQHMDMDVEDDDDEPEHSYRPWKEPSNIDFTAVAAEERQRNYAPYGGGEQKPVCPEKEANEIRERATLMVFYTDPSDIPSSPREPLEPPAQENPPVMEFGAPTDWVQVRAAKFSPKSATIGNGNQAGNQFAALESIFAQFANQAPGSSQPAAPSAFQTQYPASTPQSSAAAPTPDLSSILSALSQAQQTTQPVLQPTQPAPAVDLSSILATLRTTTISSASTTATAFPTAGVPVYGQPDAAAWWAQAYAQQLQGGQQQQPQPQPNQQPHHNQYTNESGKRGWREDSNTNDRHHGAWKKHKGDDGQKPLGYKVVPCKFWAVGACRKGDKCTFLHDEDERH</sequence>
<comment type="caution">
    <text evidence="7">The sequence shown here is derived from an EMBL/GenBank/DDBJ whole genome shotgun (WGS) entry which is preliminary data.</text>
</comment>
<accession>A0A9P4MW68</accession>
<evidence type="ECO:0000256" key="4">
    <source>
        <dbReference type="PROSITE-ProRule" id="PRU00723"/>
    </source>
</evidence>
<keyword evidence="1 4" id="KW-0479">Metal-binding</keyword>
<name>A0A9P4MW68_9PLEO</name>
<evidence type="ECO:0000256" key="5">
    <source>
        <dbReference type="SAM" id="MobiDB-lite"/>
    </source>
</evidence>
<dbReference type="OrthoDB" id="4347at2759"/>
<feature type="region of interest" description="Disordered" evidence="5">
    <location>
        <begin position="497"/>
        <end position="529"/>
    </location>
</feature>
<evidence type="ECO:0000313" key="8">
    <source>
        <dbReference type="Proteomes" id="UP000799536"/>
    </source>
</evidence>
<dbReference type="Gene3D" id="4.10.1000.10">
    <property type="entry name" value="Zinc finger, CCCH-type"/>
    <property type="match status" value="1"/>
</dbReference>
<dbReference type="PROSITE" id="PS50103">
    <property type="entry name" value="ZF_C3H1"/>
    <property type="match status" value="1"/>
</dbReference>
<feature type="compositionally biased region" description="Low complexity" evidence="5">
    <location>
        <begin position="590"/>
        <end position="614"/>
    </location>
</feature>
<feature type="compositionally biased region" description="Acidic residues" evidence="5">
    <location>
        <begin position="286"/>
        <end position="308"/>
    </location>
</feature>
<gene>
    <name evidence="7" type="ORF">GQ43DRAFT_474355</name>
</gene>
<dbReference type="SUPFAM" id="SSF90229">
    <property type="entry name" value="CCCH zinc finger"/>
    <property type="match status" value="1"/>
</dbReference>
<feature type="compositionally biased region" description="Polar residues" evidence="5">
    <location>
        <begin position="269"/>
        <end position="282"/>
    </location>
</feature>
<feature type="compositionally biased region" description="Basic and acidic residues" evidence="5">
    <location>
        <begin position="511"/>
        <end position="529"/>
    </location>
</feature>
<dbReference type="Proteomes" id="UP000799536">
    <property type="component" value="Unassembled WGS sequence"/>
</dbReference>
<proteinExistence type="predicted"/>
<feature type="region of interest" description="Disordered" evidence="5">
    <location>
        <begin position="863"/>
        <end position="893"/>
    </location>
</feature>
<feature type="region of interest" description="Disordered" evidence="5">
    <location>
        <begin position="253"/>
        <end position="320"/>
    </location>
</feature>
<dbReference type="InterPro" id="IPR036855">
    <property type="entry name" value="Znf_CCCH_sf"/>
</dbReference>
<feature type="compositionally biased region" description="Polar residues" evidence="5">
    <location>
        <begin position="48"/>
        <end position="80"/>
    </location>
</feature>
<keyword evidence="3 4" id="KW-0862">Zinc</keyword>
<feature type="compositionally biased region" description="Basic and acidic residues" evidence="5">
    <location>
        <begin position="645"/>
        <end position="664"/>
    </location>
</feature>
<dbReference type="AlphaFoldDB" id="A0A9P4MW68"/>
<evidence type="ECO:0000256" key="3">
    <source>
        <dbReference type="ARBA" id="ARBA00022833"/>
    </source>
</evidence>
<dbReference type="GO" id="GO:0008270">
    <property type="term" value="F:zinc ion binding"/>
    <property type="evidence" value="ECO:0007669"/>
    <property type="project" value="UniProtKB-KW"/>
</dbReference>
<evidence type="ECO:0000313" key="7">
    <source>
        <dbReference type="EMBL" id="KAF2198650.1"/>
    </source>
</evidence>
<keyword evidence="8" id="KW-1185">Reference proteome</keyword>
<feature type="region of interest" description="Disordered" evidence="5">
    <location>
        <begin position="555"/>
        <end position="574"/>
    </location>
</feature>
<organism evidence="7 8">
    <name type="scientific">Delitschia confertaspora ATCC 74209</name>
    <dbReference type="NCBI Taxonomy" id="1513339"/>
    <lineage>
        <taxon>Eukaryota</taxon>
        <taxon>Fungi</taxon>
        <taxon>Dikarya</taxon>
        <taxon>Ascomycota</taxon>
        <taxon>Pezizomycotina</taxon>
        <taxon>Dothideomycetes</taxon>
        <taxon>Pleosporomycetidae</taxon>
        <taxon>Pleosporales</taxon>
        <taxon>Delitschiaceae</taxon>
        <taxon>Delitschia</taxon>
    </lineage>
</organism>
<feature type="domain" description="C3H1-type" evidence="6">
    <location>
        <begin position="1028"/>
        <end position="1055"/>
    </location>
</feature>
<dbReference type="Pfam" id="PF18044">
    <property type="entry name" value="zf-CCCH_4"/>
    <property type="match status" value="1"/>
</dbReference>
<feature type="region of interest" description="Disordered" evidence="5">
    <location>
        <begin position="36"/>
        <end position="80"/>
    </location>
</feature>
<feature type="zinc finger region" description="C3H1-type" evidence="4">
    <location>
        <begin position="1028"/>
        <end position="1055"/>
    </location>
</feature>
<feature type="region of interest" description="Disordered" evidence="5">
    <location>
        <begin position="970"/>
        <end position="1024"/>
    </location>
</feature>
<dbReference type="EMBL" id="ML994128">
    <property type="protein sequence ID" value="KAF2198650.1"/>
    <property type="molecule type" value="Genomic_DNA"/>
</dbReference>
<dbReference type="InterPro" id="IPR041367">
    <property type="entry name" value="Znf-CCCH_4"/>
</dbReference>
<evidence type="ECO:0000256" key="2">
    <source>
        <dbReference type="ARBA" id="ARBA00022771"/>
    </source>
</evidence>
<evidence type="ECO:0000256" key="1">
    <source>
        <dbReference type="ARBA" id="ARBA00022723"/>
    </source>
</evidence>
<feature type="region of interest" description="Disordered" evidence="5">
    <location>
        <begin position="792"/>
        <end position="818"/>
    </location>
</feature>
<evidence type="ECO:0000259" key="6">
    <source>
        <dbReference type="PROSITE" id="PS50103"/>
    </source>
</evidence>
<protein>
    <recommendedName>
        <fullName evidence="6">C3H1-type domain-containing protein</fullName>
    </recommendedName>
</protein>
<dbReference type="SMART" id="SM00356">
    <property type="entry name" value="ZnF_C3H1"/>
    <property type="match status" value="1"/>
</dbReference>
<feature type="region of interest" description="Disordered" evidence="5">
    <location>
        <begin position="588"/>
        <end position="628"/>
    </location>
</feature>
<feature type="region of interest" description="Disordered" evidence="5">
    <location>
        <begin position="642"/>
        <end position="675"/>
    </location>
</feature>